<organism evidence="2 3">
    <name type="scientific">Anisodus tanguticus</name>
    <dbReference type="NCBI Taxonomy" id="243964"/>
    <lineage>
        <taxon>Eukaryota</taxon>
        <taxon>Viridiplantae</taxon>
        <taxon>Streptophyta</taxon>
        <taxon>Embryophyta</taxon>
        <taxon>Tracheophyta</taxon>
        <taxon>Spermatophyta</taxon>
        <taxon>Magnoliopsida</taxon>
        <taxon>eudicotyledons</taxon>
        <taxon>Gunneridae</taxon>
        <taxon>Pentapetalae</taxon>
        <taxon>asterids</taxon>
        <taxon>lamiids</taxon>
        <taxon>Solanales</taxon>
        <taxon>Solanaceae</taxon>
        <taxon>Solanoideae</taxon>
        <taxon>Hyoscyameae</taxon>
        <taxon>Anisodus</taxon>
    </lineage>
</organism>
<sequence length="100" mass="11050">MFVVPDGKFGIFHSSQLTCSDDRTHVEYSERATGEITKLNLLLAQMDSKIDVIIAEIQQKSQHQDGPSASDAMKNENSQLKAEVADMRTQARSLTAALLQ</sequence>
<evidence type="ECO:0000313" key="2">
    <source>
        <dbReference type="EMBL" id="KAK4372876.1"/>
    </source>
</evidence>
<evidence type="ECO:0000256" key="1">
    <source>
        <dbReference type="SAM" id="MobiDB-lite"/>
    </source>
</evidence>
<dbReference type="AlphaFoldDB" id="A0AAE1SQI1"/>
<dbReference type="EMBL" id="JAVYJV010000004">
    <property type="protein sequence ID" value="KAK4372876.1"/>
    <property type="molecule type" value="Genomic_DNA"/>
</dbReference>
<accession>A0AAE1SQI1</accession>
<keyword evidence="3" id="KW-1185">Reference proteome</keyword>
<feature type="region of interest" description="Disordered" evidence="1">
    <location>
        <begin position="60"/>
        <end position="87"/>
    </location>
</feature>
<protein>
    <submittedName>
        <fullName evidence="2">Uncharacterized protein</fullName>
    </submittedName>
</protein>
<evidence type="ECO:0000313" key="3">
    <source>
        <dbReference type="Proteomes" id="UP001291623"/>
    </source>
</evidence>
<name>A0AAE1SQI1_9SOLA</name>
<dbReference type="Proteomes" id="UP001291623">
    <property type="component" value="Unassembled WGS sequence"/>
</dbReference>
<proteinExistence type="predicted"/>
<comment type="caution">
    <text evidence="2">The sequence shown here is derived from an EMBL/GenBank/DDBJ whole genome shotgun (WGS) entry which is preliminary data.</text>
</comment>
<reference evidence="2" key="1">
    <citation type="submission" date="2023-12" db="EMBL/GenBank/DDBJ databases">
        <title>Genome assembly of Anisodus tanguticus.</title>
        <authorList>
            <person name="Wang Y.-J."/>
        </authorList>
    </citation>
    <scope>NUCLEOTIDE SEQUENCE</scope>
    <source>
        <strain evidence="2">KB-2021</strain>
        <tissue evidence="2">Leaf</tissue>
    </source>
</reference>
<gene>
    <name evidence="2" type="ORF">RND71_008260</name>
</gene>